<keyword evidence="2" id="KW-1185">Reference proteome</keyword>
<proteinExistence type="predicted"/>
<dbReference type="InterPro" id="IPR046306">
    <property type="entry name" value="DUF6421"/>
</dbReference>
<organism evidence="1 2">
    <name type="scientific">Roseateles subflavus</name>
    <dbReference type="NCBI Taxonomy" id="3053353"/>
    <lineage>
        <taxon>Bacteria</taxon>
        <taxon>Pseudomonadati</taxon>
        <taxon>Pseudomonadota</taxon>
        <taxon>Betaproteobacteria</taxon>
        <taxon>Burkholderiales</taxon>
        <taxon>Sphaerotilaceae</taxon>
        <taxon>Roseateles</taxon>
    </lineage>
</organism>
<comment type="caution">
    <text evidence="1">The sequence shown here is derived from an EMBL/GenBank/DDBJ whole genome shotgun (WGS) entry which is preliminary data.</text>
</comment>
<evidence type="ECO:0000313" key="1">
    <source>
        <dbReference type="EMBL" id="MDL5031133.1"/>
    </source>
</evidence>
<dbReference type="Proteomes" id="UP001238603">
    <property type="component" value="Unassembled WGS sequence"/>
</dbReference>
<name>A0ABT7LE51_9BURK</name>
<dbReference type="Pfam" id="PF19985">
    <property type="entry name" value="DUF6421"/>
    <property type="match status" value="1"/>
</dbReference>
<accession>A0ABT7LE51</accession>
<sequence>MNHDATLPRLNAIRQQTLGWVGNPQGLSLRAARSLMDQLLAVPDFFDMECARSLLRDLQRCATGDGFSLRDTRRYFNNPRSDTLISLLSAPYAKPMGLEYLKFELLPVDPALRKYATNVMPIVVRESTEGLIPVHTVAIFPENHVGAVQEPGDKIYYLINKFASRHHKLTQRIVEHLTTDDSFQHIREAGYPAIERATVYWVWMHEYHHQRVGDLPIPAFLKLKSSRSLAGLEELRVDVASALALLDDKDVFQASTAFLFEFILAERLLRYGVDGVSFDAEGQAWPSYDALSSYMFFNLLKRRGALEIVDGKIHLNASLVPTLRAILRDILDIESRIKHEPVEQVKAALLDFVHEALEVPGPVQHYAHRHYDHMRVALTRLKVAVAMA</sequence>
<dbReference type="RefSeq" id="WP_285981249.1">
    <property type="nucleotide sequence ID" value="NZ_JASVDS010000001.1"/>
</dbReference>
<reference evidence="1 2" key="1">
    <citation type="submission" date="2023-06" db="EMBL/GenBank/DDBJ databases">
        <title>Pelomonas sp. APW6 16S ribosomal RNA gene genome sequencing and assembly.</title>
        <authorList>
            <person name="Woo H."/>
        </authorList>
    </citation>
    <scope>NUCLEOTIDE SEQUENCE [LARGE SCALE GENOMIC DNA]</scope>
    <source>
        <strain evidence="1 2">APW6</strain>
    </source>
</reference>
<gene>
    <name evidence="1" type="ORF">QRD43_04365</name>
</gene>
<protein>
    <submittedName>
        <fullName evidence="1">DUF6421 family protein</fullName>
    </submittedName>
</protein>
<dbReference type="EMBL" id="JASVDS010000001">
    <property type="protein sequence ID" value="MDL5031133.1"/>
    <property type="molecule type" value="Genomic_DNA"/>
</dbReference>
<evidence type="ECO:0000313" key="2">
    <source>
        <dbReference type="Proteomes" id="UP001238603"/>
    </source>
</evidence>